<protein>
    <submittedName>
        <fullName evidence="2">Uncharacterized protein</fullName>
    </submittedName>
</protein>
<feature type="region of interest" description="Disordered" evidence="1">
    <location>
        <begin position="2055"/>
        <end position="2136"/>
    </location>
</feature>
<feature type="region of interest" description="Disordered" evidence="1">
    <location>
        <begin position="498"/>
        <end position="615"/>
    </location>
</feature>
<keyword evidence="3" id="KW-1185">Reference proteome</keyword>
<feature type="region of interest" description="Disordered" evidence="1">
    <location>
        <begin position="638"/>
        <end position="667"/>
    </location>
</feature>
<dbReference type="PANTHER" id="PTHR31962:SF1">
    <property type="entry name" value="SPHINGOLIPID LONG CHAIN BASE-RESPONSIVE PROTEIN PIL1"/>
    <property type="match status" value="1"/>
</dbReference>
<dbReference type="GO" id="GO:0036286">
    <property type="term" value="C:eisosome filament"/>
    <property type="evidence" value="ECO:0007669"/>
    <property type="project" value="TreeGrafter"/>
</dbReference>
<feature type="compositionally biased region" description="Basic and acidic residues" evidence="1">
    <location>
        <begin position="1382"/>
        <end position="1431"/>
    </location>
</feature>
<feature type="compositionally biased region" description="Basic and acidic residues" evidence="1">
    <location>
        <begin position="589"/>
        <end position="598"/>
    </location>
</feature>
<feature type="region of interest" description="Disordered" evidence="1">
    <location>
        <begin position="1775"/>
        <end position="1983"/>
    </location>
</feature>
<feature type="compositionally biased region" description="Basic and acidic residues" evidence="1">
    <location>
        <begin position="407"/>
        <end position="425"/>
    </location>
</feature>
<dbReference type="RefSeq" id="XP_002910081.1">
    <property type="nucleotide sequence ID" value="XM_002910035.1"/>
</dbReference>
<feature type="compositionally biased region" description="Low complexity" evidence="1">
    <location>
        <begin position="1323"/>
        <end position="1349"/>
    </location>
</feature>
<feature type="region of interest" description="Disordered" evidence="1">
    <location>
        <begin position="455"/>
        <end position="484"/>
    </location>
</feature>
<dbReference type="GO" id="GO:0070941">
    <property type="term" value="P:eisosome assembly"/>
    <property type="evidence" value="ECO:0007669"/>
    <property type="project" value="TreeGrafter"/>
</dbReference>
<feature type="compositionally biased region" description="Polar residues" evidence="1">
    <location>
        <begin position="2186"/>
        <end position="2208"/>
    </location>
</feature>
<feature type="region of interest" description="Disordered" evidence="1">
    <location>
        <begin position="1044"/>
        <end position="1071"/>
    </location>
</feature>
<feature type="compositionally biased region" description="Polar residues" evidence="1">
    <location>
        <begin position="1950"/>
        <end position="1961"/>
    </location>
</feature>
<feature type="compositionally biased region" description="Low complexity" evidence="1">
    <location>
        <begin position="986"/>
        <end position="1003"/>
    </location>
</feature>
<feature type="compositionally biased region" description="Pro residues" evidence="1">
    <location>
        <begin position="2241"/>
        <end position="2252"/>
    </location>
</feature>
<feature type="compositionally biased region" description="Polar residues" evidence="1">
    <location>
        <begin position="744"/>
        <end position="761"/>
    </location>
</feature>
<feature type="compositionally biased region" description="Polar residues" evidence="1">
    <location>
        <begin position="128"/>
        <end position="141"/>
    </location>
</feature>
<feature type="region of interest" description="Disordered" evidence="1">
    <location>
        <begin position="900"/>
        <end position="922"/>
    </location>
</feature>
<feature type="region of interest" description="Disordered" evidence="1">
    <location>
        <begin position="2155"/>
        <end position="2282"/>
    </location>
</feature>
<feature type="compositionally biased region" description="Low complexity" evidence="1">
    <location>
        <begin position="1594"/>
        <end position="1604"/>
    </location>
</feature>
<comment type="caution">
    <text evidence="2">The sequence shown here is derived from an EMBL/GenBank/DDBJ whole genome shotgun (WGS) entry which is preliminary data.</text>
</comment>
<feature type="compositionally biased region" description="Polar residues" evidence="1">
    <location>
        <begin position="1491"/>
        <end position="1503"/>
    </location>
</feature>
<dbReference type="GO" id="GO:0006897">
    <property type="term" value="P:endocytosis"/>
    <property type="evidence" value="ECO:0007669"/>
    <property type="project" value="TreeGrafter"/>
</dbReference>
<dbReference type="PANTHER" id="PTHR31962">
    <property type="entry name" value="SPHINGOLIPID LONG CHAIN BASE-RESPONSIVE PROTEIN PIL1"/>
    <property type="match status" value="1"/>
</dbReference>
<evidence type="ECO:0000313" key="2">
    <source>
        <dbReference type="EMBL" id="EFI26587.1"/>
    </source>
</evidence>
<feature type="region of interest" description="Disordered" evidence="1">
    <location>
        <begin position="1660"/>
        <end position="1720"/>
    </location>
</feature>
<dbReference type="OMA" id="LDCESAP"/>
<feature type="region of interest" description="Disordered" evidence="1">
    <location>
        <begin position="112"/>
        <end position="141"/>
    </location>
</feature>
<evidence type="ECO:0000256" key="1">
    <source>
        <dbReference type="SAM" id="MobiDB-lite"/>
    </source>
</evidence>
<feature type="compositionally biased region" description="Low complexity" evidence="1">
    <location>
        <begin position="1843"/>
        <end position="1852"/>
    </location>
</feature>
<feature type="region of interest" description="Disordered" evidence="1">
    <location>
        <begin position="1591"/>
        <end position="1644"/>
    </location>
</feature>
<dbReference type="OrthoDB" id="3358861at2759"/>
<feature type="compositionally biased region" description="Polar residues" evidence="1">
    <location>
        <begin position="795"/>
        <end position="819"/>
    </location>
</feature>
<accession>D6RR04</accession>
<feature type="compositionally biased region" description="Polar residues" evidence="1">
    <location>
        <begin position="599"/>
        <end position="609"/>
    </location>
</feature>
<sequence>MVHRGADSRLLSNLLSHEKEYSKQLSSLLTSSNSSLSSFTAYAAAAPPATSRAILNVAGILSAADDALANYARALDEWHTMLRGLQQLEEEVGNIMRDREILVTRLIKASNKSSSSSKPSSPNLRRFSASSPSVNLQNQSPIRSIPTSTKLAAAQTELQACETHLAAKEKELSHRRFQVIRDGLTLRGRALADTGRAWTDLGLETLTVLERELGLARPGLQLDKPLPHRESPEASSYQHHSPSPSIHSHPQQHLGHRPFPGSFEHFDSSESRLSSPSPYRRRNSIHIPAAHAIHSEIDVPIPIMSSNNTSPPASTVEVQNSRQRGSSRPQSFSGAATNMQRPQGQARSHLTTPALQQQQRVSMASTVSDDNEVWADASDGEHRGIHSETNSTTSHSHSHNPLPRQLSDIRERSSSAHGHEAHYPTEESAPPPISSIGAGAPFGGLAHEQLRSHSPLHHVSDTPSRPSSSRHSSAPAIPLAIPTAPGSIFHSEEYRSFRESSYGTPQVNGVSKSRSEASSGSSHIRGAAANAHNDRTGASTPDSVSEGEVYTGTRVRLGSVSAGSSEQQPPSHALPQSQGIAGNPMLEALARETDRQRSTETLSTPQSPATLHARAARRSSIAVAVDSSGNIREIHVHEGTSSAVQSPSQGVAAPAATSPKEPTFEFQSPPAKLYEGAIVDPRMVGGHGLHRHDREDEVEIPTVSQSPSPLDEGEGEGTPAVPSIATATGGGTSGIGVSGLGQLVASTSSGTVQPETPSKLSKTQRKKMKRREKERAKAQQTAAAEQDRSDISGAETETTKAGTFVSSTVESSGAPTQTAGAAEKQDEGVRRPGDVSTTEDEGEVERLVQSGGYTVVENRRFSGGARELERAKTVVVPSYAAAGLPPAGVKVPVATPARSATLPASTTVPPASTTAPTAAAAAPPALSEAPVIQTQAAPTAQNFGHKVKAAFVAPVGGPLVQVGQRKAPPVEAEPKPAEDVSTPGDAITSTTTGVPTVPTTTTATTTAAPATTTAISATAPTTAATTTTTTTTLATPAVPLAIADQRLPPPSTAPPAGSTGITPSPSKKEEKRGSFFGRLFGRGRSASAKGPSAPVESVHEVAAPAPAAPVEGAVGATRPVEVPPVQGTTAVVVEGTTQVAQPAVVVEETAQAAQPVVTVEEPPRESVQTPVGGAVPLSAEAEPALPPPIPVSPQVTDHDVVPAATTVQEQPLTQVHVREIHEVVQGGEVVERTEEERVQDVPVAVGQSSSAVVAAVEADDHIVQTVHAERPVLVTLSATRGSEQPIIVQPLQQQPEPVTQEQVLQPTTQVQVAQPTTQVQFAQPTAQAQVPQSTVQPQVSQQQPPAQQAAPPPAEAVPTEPRLHQVSEEATTTPAKLSKKDRKAEKERQKAAEKEQKEREKAAEREQKEREKAAERERKERERMERERTRPEGSPSKHQQGHGFLGGLKGFFGADLAEGGGTPSRREMRGLAGGASGGGSQAMPPVHPEAYTSTEGATTTWVPSSHPALQATTPSHSVHTTPTNTAERAKVQESPSKRGGLAALFGRGHARSASTTDVGLPFSSSLLGEDASDENAARRYIVVENKLDFSSRLASSPPATSTPPKVRSKGGMERRQVGGISPSKRTTLPAAQYHPPPVEDSSPFAIAHAPAPLDIEQLQAQARSQLVSGHSRSQSSAAALGGGGWTTRTDKNLKRLSKGGEGWDSDGGEMRGFISNVGGGTARIEPAYEPVVIRDDPMPLRPVDGMKRKHVSATQSIPLASSSMTNIPASASVPVTDLDRAASPASGPARKLRKANKGGAVPVATSTPPMAVPQAPPIPSTREVHHSQIARGAHMPPVPQAPPAASTSTAVPFPEPVPAEHRSGYGSDDGGTINRKKSLGGQQKTRRTTSMSVPPSGVTYGATVLPAGGEQPSGQLTSGGWDAAHGRQTSAPVKRTTHPPLGQGLPPSTALRTSLHSQLTTRTHDPSITHVRKQQVDNRAHPMPIPSVRGATAGIASIPVPRAPPPVVADQQRGQSLLSLVEDIAARNRRGEEQMRILRGRDVMDLEVPQAPPRVYREDLEGPGDMHVTPPKQTVHTRGGSSTTPARQPSTSRPARSPLKSALKSRDQTPSPLPSTYGLPKNSLPQPKGGTDADGGYYVEIDEVVENGEVVTRRVRRVSKPTSPGRRASSVPAVAQGTSVRPLPVSHNNVVQSTPPLPSSNPAATSDGPQRRKSVRVSLQPTFSPSPPPISPVDTRFHPTATPPLPPLPPAPTSNGGPSKKRMSARKIKDIWQNSSDEDEEYAKAKSLLSRASMERATLSATAN</sequence>
<feature type="compositionally biased region" description="Polar residues" evidence="1">
    <location>
        <begin position="561"/>
        <end position="580"/>
    </location>
</feature>
<feature type="compositionally biased region" description="Polar residues" evidence="1">
    <location>
        <begin position="639"/>
        <end position="649"/>
    </location>
</feature>
<feature type="compositionally biased region" description="Low complexity" evidence="1">
    <location>
        <begin position="112"/>
        <end position="123"/>
    </location>
</feature>
<dbReference type="GO" id="GO:0005886">
    <property type="term" value="C:plasma membrane"/>
    <property type="evidence" value="ECO:0007669"/>
    <property type="project" value="TreeGrafter"/>
</dbReference>
<dbReference type="HOGENOM" id="CLU_230125_0_0_1"/>
<dbReference type="EMBL" id="AACS02000013">
    <property type="protein sequence ID" value="EFI26587.1"/>
    <property type="molecule type" value="Genomic_DNA"/>
</dbReference>
<feature type="compositionally biased region" description="Pro residues" evidence="1">
    <location>
        <begin position="1810"/>
        <end position="1819"/>
    </location>
</feature>
<feature type="compositionally biased region" description="Low complexity" evidence="1">
    <location>
        <begin position="463"/>
        <end position="484"/>
    </location>
</feature>
<dbReference type="GeneID" id="9378518"/>
<gene>
    <name evidence="2" type="ORF">CC1G_15801</name>
</gene>
<dbReference type="InterPro" id="IPR027267">
    <property type="entry name" value="AH/BAR_dom_sf"/>
</dbReference>
<feature type="compositionally biased region" description="Polar residues" evidence="1">
    <location>
        <begin position="1880"/>
        <end position="1893"/>
    </location>
</feature>
<reference evidence="2 3" key="1">
    <citation type="journal article" date="2010" name="Proc. Natl. Acad. Sci. U.S.A.">
        <title>Insights into evolution of multicellular fungi from the assembled chromosomes of the mushroom Coprinopsis cinerea (Coprinus cinereus).</title>
        <authorList>
            <person name="Stajich J.E."/>
            <person name="Wilke S.K."/>
            <person name="Ahren D."/>
            <person name="Au C.H."/>
            <person name="Birren B.W."/>
            <person name="Borodovsky M."/>
            <person name="Burns C."/>
            <person name="Canback B."/>
            <person name="Casselton L.A."/>
            <person name="Cheng C.K."/>
            <person name="Deng J."/>
            <person name="Dietrich F.S."/>
            <person name="Fargo D.C."/>
            <person name="Farman M.L."/>
            <person name="Gathman A.C."/>
            <person name="Goldberg J."/>
            <person name="Guigo R."/>
            <person name="Hoegger P.J."/>
            <person name="Hooker J.B."/>
            <person name="Huggins A."/>
            <person name="James T.Y."/>
            <person name="Kamada T."/>
            <person name="Kilaru S."/>
            <person name="Kodira C."/>
            <person name="Kues U."/>
            <person name="Kupfer D."/>
            <person name="Kwan H.S."/>
            <person name="Lomsadze A."/>
            <person name="Li W."/>
            <person name="Lilly W.W."/>
            <person name="Ma L.J."/>
            <person name="Mackey A.J."/>
            <person name="Manning G."/>
            <person name="Martin F."/>
            <person name="Muraguchi H."/>
            <person name="Natvig D.O."/>
            <person name="Palmerini H."/>
            <person name="Ramesh M.A."/>
            <person name="Rehmeyer C.J."/>
            <person name="Roe B.A."/>
            <person name="Shenoy N."/>
            <person name="Stanke M."/>
            <person name="Ter-Hovhannisyan V."/>
            <person name="Tunlid A."/>
            <person name="Velagapudi R."/>
            <person name="Vision T.J."/>
            <person name="Zeng Q."/>
            <person name="Zolan M.E."/>
            <person name="Pukkila P.J."/>
        </authorList>
    </citation>
    <scope>NUCLEOTIDE SEQUENCE [LARGE SCALE GENOMIC DNA]</scope>
    <source>
        <strain evidence="3">Okayama-7 / 130 / ATCC MYA-4618 / FGSC 9003</strain>
    </source>
</reference>
<feature type="region of interest" description="Disordered" evidence="1">
    <location>
        <begin position="684"/>
        <end position="855"/>
    </location>
</feature>
<feature type="compositionally biased region" description="Gly residues" evidence="1">
    <location>
        <begin position="1471"/>
        <end position="1480"/>
    </location>
</feature>
<dbReference type="eggNOG" id="ENOG502S5EX">
    <property type="taxonomic scope" value="Eukaryota"/>
</dbReference>
<feature type="compositionally biased region" description="Polar residues" evidence="1">
    <location>
        <begin position="2071"/>
        <end position="2094"/>
    </location>
</feature>
<dbReference type="InterPro" id="IPR028245">
    <property type="entry name" value="PIL1/LSP1"/>
</dbReference>
<organism evidence="2 3">
    <name type="scientific">Coprinopsis cinerea (strain Okayama-7 / 130 / ATCC MYA-4618 / FGSC 9003)</name>
    <name type="common">Inky cap fungus</name>
    <name type="synonym">Hormographiella aspergillata</name>
    <dbReference type="NCBI Taxonomy" id="240176"/>
    <lineage>
        <taxon>Eukaryota</taxon>
        <taxon>Fungi</taxon>
        <taxon>Dikarya</taxon>
        <taxon>Basidiomycota</taxon>
        <taxon>Agaricomycotina</taxon>
        <taxon>Agaricomycetes</taxon>
        <taxon>Agaricomycetidae</taxon>
        <taxon>Agaricales</taxon>
        <taxon>Agaricineae</taxon>
        <taxon>Psathyrellaceae</taxon>
        <taxon>Coprinopsis</taxon>
    </lineage>
</organism>
<proteinExistence type="predicted"/>
<feature type="region of interest" description="Disordered" evidence="1">
    <location>
        <begin position="302"/>
        <end position="443"/>
    </location>
</feature>
<feature type="compositionally biased region" description="Polar residues" evidence="1">
    <location>
        <begin position="304"/>
        <end position="368"/>
    </location>
</feature>
<feature type="compositionally biased region" description="Polar residues" evidence="1">
    <location>
        <begin position="1660"/>
        <end position="1670"/>
    </location>
</feature>
<name>D6RR04_COPC7</name>
<dbReference type="GO" id="GO:0008289">
    <property type="term" value="F:lipid binding"/>
    <property type="evidence" value="ECO:0007669"/>
    <property type="project" value="TreeGrafter"/>
</dbReference>
<dbReference type="KEGG" id="cci:CC1G_15801"/>
<feature type="compositionally biased region" description="Low complexity" evidence="1">
    <location>
        <begin position="235"/>
        <end position="253"/>
    </location>
</feature>
<feature type="region of interest" description="Disordered" evidence="1">
    <location>
        <begin position="220"/>
        <end position="281"/>
    </location>
</feature>
<feature type="region of interest" description="Disordered" evidence="1">
    <location>
        <begin position="964"/>
        <end position="1003"/>
    </location>
</feature>
<evidence type="ECO:0000313" key="3">
    <source>
        <dbReference type="Proteomes" id="UP000001861"/>
    </source>
</evidence>
<feature type="compositionally biased region" description="Basic and acidic residues" evidence="1">
    <location>
        <begin position="823"/>
        <end position="833"/>
    </location>
</feature>
<dbReference type="Proteomes" id="UP000001861">
    <property type="component" value="Unassembled WGS sequence"/>
</dbReference>
<dbReference type="VEuPathDB" id="FungiDB:CC1G_15801"/>
<feature type="compositionally biased region" description="Low complexity" evidence="1">
    <location>
        <begin position="1512"/>
        <end position="1525"/>
    </location>
</feature>
<dbReference type="InParanoid" id="D6RR04"/>
<dbReference type="Gene3D" id="1.20.1270.60">
    <property type="entry name" value="Arfaptin homology (AH) domain/BAR domain"/>
    <property type="match status" value="1"/>
</dbReference>
<feature type="region of interest" description="Disordered" evidence="1">
    <location>
        <begin position="1323"/>
        <end position="1541"/>
    </location>
</feature>
<feature type="compositionally biased region" description="Gly residues" evidence="1">
    <location>
        <begin position="728"/>
        <end position="739"/>
    </location>
</feature>